<dbReference type="OrthoDB" id="9803598at2"/>
<dbReference type="GO" id="GO:0000162">
    <property type="term" value="P:L-tryptophan biosynthetic process"/>
    <property type="evidence" value="ECO:0007669"/>
    <property type="project" value="TreeGrafter"/>
</dbReference>
<dbReference type="Pfam" id="PF00425">
    <property type="entry name" value="Chorismate_bind"/>
    <property type="match status" value="1"/>
</dbReference>
<dbReference type="PANTHER" id="PTHR11236">
    <property type="entry name" value="AMINOBENZOATE/ANTHRANILATE SYNTHASE"/>
    <property type="match status" value="1"/>
</dbReference>
<dbReference type="InterPro" id="IPR019999">
    <property type="entry name" value="Anth_synth_I-like"/>
</dbReference>
<dbReference type="InterPro" id="IPR006805">
    <property type="entry name" value="Anth_synth_I_N"/>
</dbReference>
<dbReference type="PANTHER" id="PTHR11236:SF9">
    <property type="entry name" value="ANTHRANILATE SYNTHASE COMPONENT 1"/>
    <property type="match status" value="1"/>
</dbReference>
<evidence type="ECO:0000313" key="4">
    <source>
        <dbReference type="Proteomes" id="UP000045545"/>
    </source>
</evidence>
<dbReference type="STRING" id="690567.2378"/>
<feature type="domain" description="Chorismate-utilising enzyme C-terminal" evidence="1">
    <location>
        <begin position="240"/>
        <end position="493"/>
    </location>
</feature>
<name>A0A0E4GEX3_9FIRM</name>
<dbReference type="SUPFAM" id="SSF56322">
    <property type="entry name" value="ADC synthase"/>
    <property type="match status" value="1"/>
</dbReference>
<proteinExistence type="predicted"/>
<evidence type="ECO:0000259" key="2">
    <source>
        <dbReference type="Pfam" id="PF04715"/>
    </source>
</evidence>
<dbReference type="Proteomes" id="UP000045545">
    <property type="component" value="Unassembled WGS sequence"/>
</dbReference>
<dbReference type="Gene3D" id="3.60.120.10">
    <property type="entry name" value="Anthranilate synthase"/>
    <property type="match status" value="1"/>
</dbReference>
<dbReference type="InterPro" id="IPR015890">
    <property type="entry name" value="Chorismate_C"/>
</dbReference>
<sequence>MSRCENHASTFDRAGFYLPFLGQDKPVDYEYFRQLASRYAYVPLCARFSLEELNKDDKRPLVPLAMVHLFHILKPAPPACFLESLTGHDNGRYSIIAGKSLDLIKTIPSDPQGSQVLQNFINSSRVMQLDLPFFSGGLIGFWSYESGLMYHHLPASKDVLSEQVFFMPGEILVYDRQLQTLTVIFWLDSKRASLSEFKKACRRRDELFHLAARCCIEEAAPAFLRWDDSLPAEFLPNLGREEFCTMVESAQKHIQQGDVFQVVLSRRWRKKSPASPWQVYLQLRHINPSPYMFYLLLPDQVLLGASPEMQVKVEKGRVKSRPIAGTRKKTGNPKIDEDICQELLQDEKERAEHLMLVDLSRNDIGRVSRPGTVEVSEFMQLEAYSHVVHIVSTVEGELAAGIDALEAFASCFPAGTLSGAPKRKAMEIINRLEKDSRGPYGGAVGFIDFNGTLDSCITIRSILHKNGSYYLQSGAGIVADSVPEREDEETYHKARALMVAIKEAERACATDD</sequence>
<dbReference type="AlphaFoldDB" id="A0A0E4GEX3"/>
<accession>A0A0E4GEX3</accession>
<evidence type="ECO:0000313" key="3">
    <source>
        <dbReference type="EMBL" id="CFX98053.1"/>
    </source>
</evidence>
<dbReference type="EMBL" id="CGIH01000040">
    <property type="protein sequence ID" value="CFX98053.1"/>
    <property type="molecule type" value="Genomic_DNA"/>
</dbReference>
<dbReference type="RefSeq" id="WP_052729754.1">
    <property type="nucleotide sequence ID" value="NZ_CGIH01000040.1"/>
</dbReference>
<organism evidence="3 4">
    <name type="scientific">Syntrophomonas zehnderi OL-4</name>
    <dbReference type="NCBI Taxonomy" id="690567"/>
    <lineage>
        <taxon>Bacteria</taxon>
        <taxon>Bacillati</taxon>
        <taxon>Bacillota</taxon>
        <taxon>Clostridia</taxon>
        <taxon>Eubacteriales</taxon>
        <taxon>Syntrophomonadaceae</taxon>
        <taxon>Syntrophomonas</taxon>
    </lineage>
</organism>
<gene>
    <name evidence="3" type="ORF">2378</name>
</gene>
<reference evidence="3 4" key="1">
    <citation type="submission" date="2015-03" db="EMBL/GenBank/DDBJ databases">
        <authorList>
            <person name="Murphy D."/>
        </authorList>
    </citation>
    <scope>NUCLEOTIDE SEQUENCE [LARGE SCALE GENOMIC DNA]</scope>
    <source>
        <strain evidence="3 4">OL-4</strain>
    </source>
</reference>
<protein>
    <submittedName>
        <fullName evidence="3">ADC synthase</fullName>
    </submittedName>
</protein>
<evidence type="ECO:0000259" key="1">
    <source>
        <dbReference type="Pfam" id="PF00425"/>
    </source>
</evidence>
<dbReference type="InterPro" id="IPR005801">
    <property type="entry name" value="ADC_synthase"/>
</dbReference>
<keyword evidence="4" id="KW-1185">Reference proteome</keyword>
<dbReference type="Pfam" id="PF04715">
    <property type="entry name" value="Anth_synt_I_N"/>
    <property type="match status" value="1"/>
</dbReference>
<feature type="domain" description="Anthranilate synthase component I N-terminal" evidence="2">
    <location>
        <begin position="67"/>
        <end position="183"/>
    </location>
</feature>
<dbReference type="PRINTS" id="PR00095">
    <property type="entry name" value="ANTSNTHASEI"/>
</dbReference>